<feature type="coiled-coil region" evidence="7">
    <location>
        <begin position="20"/>
        <end position="47"/>
    </location>
</feature>
<dbReference type="GO" id="GO:0006351">
    <property type="term" value="P:DNA-templated transcription"/>
    <property type="evidence" value="ECO:0007669"/>
    <property type="project" value="InterPro"/>
</dbReference>
<keyword evidence="4" id="KW-0238">DNA-binding</keyword>
<dbReference type="InterPro" id="IPR007219">
    <property type="entry name" value="XnlR_reg_dom"/>
</dbReference>
<feature type="domain" description="Xylanolytic transcriptional activator regulatory" evidence="9">
    <location>
        <begin position="276"/>
        <end position="353"/>
    </location>
</feature>
<sequence length="724" mass="81516">MQSLIVETARRIEDRVGIQRERQKKENARLRQEIKALRSAAEQRKIREEQIRVDIPSLEGSVRSERLSPKEPDTSTPLSRDKAHNIALDELEDAESSKLGFNGLTSAISDGQYPTTREASAASQVDVSIKTQLLAEAAKQRQLEHINFRSKKLCFVDIEPSLGMSLLSVFWNRQHAMGSIIYRPSFMRDMACQGRYFSPLLLNSIFFHTSENMPGVSGTCDGSDNCNPGRQFRQNAEDLLFGRETKVLCKSSIPTIQALLLMSDALFSWCDERSLSWHYLGIATNMIIDLGIHSEISTLTFQKALSPEDVEIRRRVFWSAFVLDKVQSIYQGRPARLRDMDCSVPMLFLDEYEELEPFNTVGYSEVARTLDLPTHSGSTFVHLCMLSGIADRILASLYTEESLRKDNDELYKTSLALHAQLIQWRESSPEHLKIHFDTKTTADTMALPHTLSLMSVPAKSTCDFLSYLTFIRLMFYALVILLHRPFVSEGHLSSTTRSSTYHASSLCENAASNIDTMLRRYKKHWCMKSPPYFVSYATYVSATIHVRIAAERSPASEAYKRLQNCLEILSEHQRTSRAPRRSMDILARLMRRLNVDVGDAFIGTRDSDGQSCSPYGSGALEMYAGCQLNKDALNKVSLKSPLSQHNINTVRVAAAAGSTNTPTFHSYIGSSSSTFNNDDLCGQVNPAAFTTDNRIDSLFTDANFDFDPLFGFMDQADFLQAIPF</sequence>
<dbReference type="OrthoDB" id="4161332at2759"/>
<evidence type="ECO:0000256" key="2">
    <source>
        <dbReference type="ARBA" id="ARBA00022833"/>
    </source>
</evidence>
<evidence type="ECO:0000259" key="9">
    <source>
        <dbReference type="SMART" id="SM00906"/>
    </source>
</evidence>
<keyword evidence="1" id="KW-0479">Metal-binding</keyword>
<keyword evidence="2" id="KW-0862">Zinc</keyword>
<keyword evidence="5" id="KW-0804">Transcription</keyword>
<dbReference type="PANTHER" id="PTHR31313">
    <property type="entry name" value="TY1 ENHANCER ACTIVATOR"/>
    <property type="match status" value="1"/>
</dbReference>
<evidence type="ECO:0000256" key="5">
    <source>
        <dbReference type="ARBA" id="ARBA00023163"/>
    </source>
</evidence>
<evidence type="ECO:0000256" key="3">
    <source>
        <dbReference type="ARBA" id="ARBA00023015"/>
    </source>
</evidence>
<keyword evidence="7" id="KW-0175">Coiled coil</keyword>
<accession>A0A2T3YQX8</accession>
<dbReference type="CDD" id="cd12148">
    <property type="entry name" value="fungal_TF_MHR"/>
    <property type="match status" value="1"/>
</dbReference>
<name>A0A2T3YQX8_TRIA4</name>
<dbReference type="Pfam" id="PF04082">
    <property type="entry name" value="Fungal_trans"/>
    <property type="match status" value="1"/>
</dbReference>
<dbReference type="Proteomes" id="UP000240493">
    <property type="component" value="Unassembled WGS sequence"/>
</dbReference>
<dbReference type="STRING" id="1042311.A0A2T3YQX8"/>
<evidence type="ECO:0000256" key="8">
    <source>
        <dbReference type="SAM" id="MobiDB-lite"/>
    </source>
</evidence>
<dbReference type="GO" id="GO:0008270">
    <property type="term" value="F:zinc ion binding"/>
    <property type="evidence" value="ECO:0007669"/>
    <property type="project" value="InterPro"/>
</dbReference>
<dbReference type="EMBL" id="KZ679286">
    <property type="protein sequence ID" value="PTB34968.1"/>
    <property type="molecule type" value="Genomic_DNA"/>
</dbReference>
<dbReference type="AlphaFoldDB" id="A0A2T3YQX8"/>
<keyword evidence="3" id="KW-0805">Transcription regulation</keyword>
<organism evidence="10 11">
    <name type="scientific">Trichoderma asperellum (strain ATCC 204424 / CBS 433.97 / NBRC 101777)</name>
    <dbReference type="NCBI Taxonomy" id="1042311"/>
    <lineage>
        <taxon>Eukaryota</taxon>
        <taxon>Fungi</taxon>
        <taxon>Dikarya</taxon>
        <taxon>Ascomycota</taxon>
        <taxon>Pezizomycotina</taxon>
        <taxon>Sordariomycetes</taxon>
        <taxon>Hypocreomycetidae</taxon>
        <taxon>Hypocreales</taxon>
        <taxon>Hypocreaceae</taxon>
        <taxon>Trichoderma</taxon>
    </lineage>
</organism>
<dbReference type="InterPro" id="IPR051615">
    <property type="entry name" value="Transcr_Regulatory_Elem"/>
</dbReference>
<evidence type="ECO:0000256" key="6">
    <source>
        <dbReference type="ARBA" id="ARBA00023242"/>
    </source>
</evidence>
<keyword evidence="6" id="KW-0539">Nucleus</keyword>
<protein>
    <recommendedName>
        <fullName evidence="9">Xylanolytic transcriptional activator regulatory domain-containing protein</fullName>
    </recommendedName>
</protein>
<gene>
    <name evidence="10" type="ORF">M441DRAFT_52548</name>
</gene>
<evidence type="ECO:0000313" key="11">
    <source>
        <dbReference type="Proteomes" id="UP000240493"/>
    </source>
</evidence>
<dbReference type="GO" id="GO:0003677">
    <property type="term" value="F:DNA binding"/>
    <property type="evidence" value="ECO:0007669"/>
    <property type="project" value="UniProtKB-KW"/>
</dbReference>
<dbReference type="SMART" id="SM00906">
    <property type="entry name" value="Fungal_trans"/>
    <property type="match status" value="1"/>
</dbReference>
<evidence type="ECO:0000256" key="7">
    <source>
        <dbReference type="SAM" id="Coils"/>
    </source>
</evidence>
<proteinExistence type="predicted"/>
<reference evidence="10 11" key="1">
    <citation type="submission" date="2016-07" db="EMBL/GenBank/DDBJ databases">
        <title>Multiple horizontal gene transfer events from other fungi enriched the ability of initially mycotrophic Trichoderma (Ascomycota) to feed on dead plant biomass.</title>
        <authorList>
            <consortium name="DOE Joint Genome Institute"/>
            <person name="Aerts A."/>
            <person name="Atanasova L."/>
            <person name="Chenthamara K."/>
            <person name="Zhang J."/>
            <person name="Grujic M."/>
            <person name="Henrissat B."/>
            <person name="Kuo A."/>
            <person name="Salamov A."/>
            <person name="Lipzen A."/>
            <person name="Labutti K."/>
            <person name="Barry K."/>
            <person name="Miao Y."/>
            <person name="Rahimi M.J."/>
            <person name="Shen Q."/>
            <person name="Grigoriev I.V."/>
            <person name="Kubicek C.P."/>
            <person name="Druzhinina I.S."/>
        </authorList>
    </citation>
    <scope>NUCLEOTIDE SEQUENCE [LARGE SCALE GENOMIC DNA]</scope>
    <source>
        <strain evidence="10 11">CBS 433.97</strain>
    </source>
</reference>
<evidence type="ECO:0000256" key="1">
    <source>
        <dbReference type="ARBA" id="ARBA00022723"/>
    </source>
</evidence>
<evidence type="ECO:0000313" key="10">
    <source>
        <dbReference type="EMBL" id="PTB34968.1"/>
    </source>
</evidence>
<evidence type="ECO:0000256" key="4">
    <source>
        <dbReference type="ARBA" id="ARBA00023125"/>
    </source>
</evidence>
<feature type="region of interest" description="Disordered" evidence="8">
    <location>
        <begin position="62"/>
        <end position="81"/>
    </location>
</feature>
<keyword evidence="11" id="KW-1185">Reference proteome</keyword>
<dbReference type="PANTHER" id="PTHR31313:SF86">
    <property type="entry name" value="ZN(2)-C6 FUNGAL-TYPE DOMAIN-CONTAINING PROTEIN"/>
    <property type="match status" value="1"/>
</dbReference>